<feature type="region of interest" description="Disordered" evidence="1">
    <location>
        <begin position="144"/>
        <end position="167"/>
    </location>
</feature>
<evidence type="ECO:0000313" key="2">
    <source>
        <dbReference type="EMBL" id="ACR35318.1"/>
    </source>
</evidence>
<feature type="region of interest" description="Disordered" evidence="1">
    <location>
        <begin position="104"/>
        <end position="132"/>
    </location>
</feature>
<name>C4J2B8_MAIZE</name>
<dbReference type="AlphaFoldDB" id="C4J2B8"/>
<sequence>MESIDEVSSRSATWISQFVIHDHNLSQRHQSEKTKKADEKHKPHHPSKMGILDILRIVHLCFVSNFCTHTKQITAKSTSEGDAVGGDDAGLDHGVLLAREGLPEQAHAPDGPGPGAEEEVAEEAGADVERRVDARGQVDLHEDDVEHDGEEGPHHEGAHRQLLPPRRHGLIREGLLHRRRGQLLTGGGTGADVPVVGFVFDVGAGVAPADQVVVA</sequence>
<reference evidence="2" key="1">
    <citation type="journal article" date="2009" name="PLoS Genet.">
        <title>Sequencing, mapping, and analysis of 27,455 maize full-length cDNAs.</title>
        <authorList>
            <person name="Soderlund C."/>
            <person name="Descour A."/>
            <person name="Kudrna D."/>
            <person name="Bomhoff M."/>
            <person name="Boyd L."/>
            <person name="Currie J."/>
            <person name="Angelova A."/>
            <person name="Collura K."/>
            <person name="Wissotski M."/>
            <person name="Ashley E."/>
            <person name="Morrow D."/>
            <person name="Fernandes J."/>
            <person name="Walbot V."/>
            <person name="Yu Y."/>
        </authorList>
    </citation>
    <scope>NUCLEOTIDE SEQUENCE</scope>
    <source>
        <strain evidence="2">B73</strain>
    </source>
</reference>
<feature type="compositionally biased region" description="Acidic residues" evidence="1">
    <location>
        <begin position="116"/>
        <end position="126"/>
    </location>
</feature>
<reference evidence="2" key="2">
    <citation type="submission" date="2012-06" db="EMBL/GenBank/DDBJ databases">
        <authorList>
            <person name="Yu Y."/>
            <person name="Currie J."/>
            <person name="Lomeli R."/>
            <person name="Angelova A."/>
            <person name="Collura K."/>
            <person name="Wissotski M."/>
            <person name="Campos D."/>
            <person name="Kudrna D."/>
            <person name="Golser W."/>
            <person name="Ashely E."/>
            <person name="Descour A."/>
            <person name="Fernandes J."/>
            <person name="Soderlund C."/>
            <person name="Walbot V."/>
        </authorList>
    </citation>
    <scope>NUCLEOTIDE SEQUENCE</scope>
    <source>
        <strain evidence="2">B73</strain>
    </source>
</reference>
<feature type="region of interest" description="Disordered" evidence="1">
    <location>
        <begin position="24"/>
        <end position="47"/>
    </location>
</feature>
<accession>C4J2B8</accession>
<proteinExistence type="evidence at transcript level"/>
<evidence type="ECO:0000256" key="1">
    <source>
        <dbReference type="SAM" id="MobiDB-lite"/>
    </source>
</evidence>
<feature type="compositionally biased region" description="Basic and acidic residues" evidence="1">
    <location>
        <begin position="24"/>
        <end position="41"/>
    </location>
</feature>
<dbReference type="EMBL" id="BT084965">
    <property type="protein sequence ID" value="ACR35318.1"/>
    <property type="molecule type" value="mRNA"/>
</dbReference>
<protein>
    <submittedName>
        <fullName evidence="2">Uncharacterized protein</fullName>
    </submittedName>
</protein>
<organism evidence="2">
    <name type="scientific">Zea mays</name>
    <name type="common">Maize</name>
    <dbReference type="NCBI Taxonomy" id="4577"/>
    <lineage>
        <taxon>Eukaryota</taxon>
        <taxon>Viridiplantae</taxon>
        <taxon>Streptophyta</taxon>
        <taxon>Embryophyta</taxon>
        <taxon>Tracheophyta</taxon>
        <taxon>Spermatophyta</taxon>
        <taxon>Magnoliopsida</taxon>
        <taxon>Liliopsida</taxon>
        <taxon>Poales</taxon>
        <taxon>Poaceae</taxon>
        <taxon>PACMAD clade</taxon>
        <taxon>Panicoideae</taxon>
        <taxon>Andropogonodae</taxon>
        <taxon>Andropogoneae</taxon>
        <taxon>Tripsacinae</taxon>
        <taxon>Zea</taxon>
    </lineage>
</organism>
<feature type="compositionally biased region" description="Basic and acidic residues" evidence="1">
    <location>
        <begin position="150"/>
        <end position="159"/>
    </location>
</feature>